<dbReference type="PANTHER" id="PTHR43369:SF2">
    <property type="entry name" value="PHOSPHORIBOSYLGLYCINAMIDE FORMYLTRANSFERASE"/>
    <property type="match status" value="1"/>
</dbReference>
<evidence type="ECO:0000256" key="4">
    <source>
        <dbReference type="ARBA" id="ARBA00022755"/>
    </source>
</evidence>
<dbReference type="EC" id="2.1.2.2" evidence="2"/>
<dbReference type="GO" id="GO:0005829">
    <property type="term" value="C:cytosol"/>
    <property type="evidence" value="ECO:0007669"/>
    <property type="project" value="TreeGrafter"/>
</dbReference>
<reference evidence="6" key="1">
    <citation type="journal article" date="2014" name="Front. Microbiol.">
        <title>High frequency of phylogenetically diverse reductive dehalogenase-homologous genes in deep subseafloor sedimentary metagenomes.</title>
        <authorList>
            <person name="Kawai M."/>
            <person name="Futagami T."/>
            <person name="Toyoda A."/>
            <person name="Takaki Y."/>
            <person name="Nishi S."/>
            <person name="Hori S."/>
            <person name="Arai W."/>
            <person name="Tsubouchi T."/>
            <person name="Morono Y."/>
            <person name="Uchiyama I."/>
            <person name="Ito T."/>
            <person name="Fujiyama A."/>
            <person name="Inagaki F."/>
            <person name="Takami H."/>
        </authorList>
    </citation>
    <scope>NUCLEOTIDE SEQUENCE</scope>
    <source>
        <strain evidence="6">Expedition CK06-06</strain>
    </source>
</reference>
<comment type="caution">
    <text evidence="6">The sequence shown here is derived from an EMBL/GenBank/DDBJ whole genome shotgun (WGS) entry which is preliminary data.</text>
</comment>
<dbReference type="Pfam" id="PF00551">
    <property type="entry name" value="Formyl_trans_N"/>
    <property type="match status" value="1"/>
</dbReference>
<proteinExistence type="predicted"/>
<evidence type="ECO:0000256" key="2">
    <source>
        <dbReference type="ARBA" id="ARBA00012254"/>
    </source>
</evidence>
<dbReference type="GO" id="GO:0006189">
    <property type="term" value="P:'de novo' IMP biosynthetic process"/>
    <property type="evidence" value="ECO:0007669"/>
    <property type="project" value="TreeGrafter"/>
</dbReference>
<evidence type="ECO:0000256" key="1">
    <source>
        <dbReference type="ARBA" id="ARBA00005054"/>
    </source>
</evidence>
<protein>
    <recommendedName>
        <fullName evidence="2">phosphoribosylglycinamide formyltransferase 1</fullName>
        <ecNumber evidence="2">2.1.2.2</ecNumber>
    </recommendedName>
</protein>
<accession>X1C4M0</accession>
<dbReference type="PANTHER" id="PTHR43369">
    <property type="entry name" value="PHOSPHORIBOSYLGLYCINAMIDE FORMYLTRANSFERASE"/>
    <property type="match status" value="1"/>
</dbReference>
<dbReference type="AlphaFoldDB" id="X1C4M0"/>
<dbReference type="InterPro" id="IPR002376">
    <property type="entry name" value="Formyl_transf_N"/>
</dbReference>
<sequence length="221" mass="24464">MTDLSVLVSGGGGLLRVIARAMDLSILPYNSLSVVSDRICPASDWAKENNFPTEILDFNGYKNRSEFNDDLFNTLESERPALIVSTFHRILSPEIVARFPNQMINCHPTMLPLFPGMKGLERTLRDKSKFLGFTVHYIDEGVDTGPILGQIVTPKTIGDTFADAARRIYRGGGLLLLQAMLDIGHTRAQRPQNGFDMFGSAYLSSIGIAHALIDLHEQLLE</sequence>
<dbReference type="InterPro" id="IPR036477">
    <property type="entry name" value="Formyl_transf_N_sf"/>
</dbReference>
<name>X1C4M0_9ZZZZ</name>
<dbReference type="Gene3D" id="3.40.50.170">
    <property type="entry name" value="Formyl transferase, N-terminal domain"/>
    <property type="match status" value="1"/>
</dbReference>
<dbReference type="EMBL" id="BART01028199">
    <property type="protein sequence ID" value="GAH02312.1"/>
    <property type="molecule type" value="Genomic_DNA"/>
</dbReference>
<evidence type="ECO:0000259" key="5">
    <source>
        <dbReference type="Pfam" id="PF00551"/>
    </source>
</evidence>
<dbReference type="SUPFAM" id="SSF53328">
    <property type="entry name" value="Formyltransferase"/>
    <property type="match status" value="1"/>
</dbReference>
<keyword evidence="3" id="KW-0808">Transferase</keyword>
<keyword evidence="4" id="KW-0658">Purine biosynthesis</keyword>
<comment type="pathway">
    <text evidence="1">Purine metabolism; IMP biosynthesis via de novo pathway; N(2)-formyl-N(1)-(5-phospho-D-ribosyl)glycinamide from N(1)-(5-phospho-D-ribosyl)glycinamide (10-formyl THF route): step 1/1.</text>
</comment>
<gene>
    <name evidence="6" type="ORF">S01H4_49792</name>
</gene>
<evidence type="ECO:0000313" key="6">
    <source>
        <dbReference type="EMBL" id="GAH02312.1"/>
    </source>
</evidence>
<dbReference type="GO" id="GO:0004644">
    <property type="term" value="F:phosphoribosylglycinamide formyltransferase activity"/>
    <property type="evidence" value="ECO:0007669"/>
    <property type="project" value="UniProtKB-EC"/>
</dbReference>
<organism evidence="6">
    <name type="scientific">marine sediment metagenome</name>
    <dbReference type="NCBI Taxonomy" id="412755"/>
    <lineage>
        <taxon>unclassified sequences</taxon>
        <taxon>metagenomes</taxon>
        <taxon>ecological metagenomes</taxon>
    </lineage>
</organism>
<evidence type="ECO:0000256" key="3">
    <source>
        <dbReference type="ARBA" id="ARBA00022679"/>
    </source>
</evidence>
<feature type="domain" description="Formyl transferase N-terminal" evidence="5">
    <location>
        <begin position="6"/>
        <end position="172"/>
    </location>
</feature>